<reference evidence="2 3" key="1">
    <citation type="submission" date="2023-03" db="EMBL/GenBank/DDBJ databases">
        <title>Draft genome sequence of Thalassotalea eurytherma JCM 18482T.</title>
        <authorList>
            <person name="Sawabe T."/>
        </authorList>
    </citation>
    <scope>NUCLEOTIDE SEQUENCE [LARGE SCALE GENOMIC DNA]</scope>
    <source>
        <strain evidence="2 3">JCM 18482</strain>
    </source>
</reference>
<feature type="signal peptide" evidence="1">
    <location>
        <begin position="1"/>
        <end position="25"/>
    </location>
</feature>
<evidence type="ECO:0000256" key="1">
    <source>
        <dbReference type="SAM" id="SignalP"/>
    </source>
</evidence>
<gene>
    <name evidence="2" type="ORF">theurythT_28230</name>
</gene>
<keyword evidence="3" id="KW-1185">Reference proteome</keyword>
<proteinExistence type="predicted"/>
<dbReference type="EMBL" id="BSSU01000015">
    <property type="protein sequence ID" value="GLX83370.1"/>
    <property type="molecule type" value="Genomic_DNA"/>
</dbReference>
<sequence length="293" mass="33406">MDFFPMIVFKSFVFSILIFSTFSHATTIQVAVFQDHFDAINSFAKDQACPSQIPIQYEDNQMVAEYLILCNALAASGQNFRMSLVSVPVAERALQAIEQRKAHVTGFGLWQQQISKFDAKASLRLLDNNEFTKGLFTSQEKSKTLDFFKLKNRHDYIVALNKNWQHDWSELNCSGLTLKHIDQYEQMFKLVELGRVDLVPLTFNSKHDMQRTAFGIPLYPIKGIKFTINDSLHFAVNDKTPAGKALSKALDIGLQKLNQQTFISSVYNQLGVTNLEIQHWQDVGCQCTSYTQK</sequence>
<evidence type="ECO:0000313" key="3">
    <source>
        <dbReference type="Proteomes" id="UP001157133"/>
    </source>
</evidence>
<keyword evidence="1" id="KW-0732">Signal</keyword>
<protein>
    <recommendedName>
        <fullName evidence="4">Solute-binding protein family 3/N-terminal domain-containing protein</fullName>
    </recommendedName>
</protein>
<accession>A0ABQ6H5D8</accession>
<dbReference type="Proteomes" id="UP001157133">
    <property type="component" value="Unassembled WGS sequence"/>
</dbReference>
<evidence type="ECO:0000313" key="2">
    <source>
        <dbReference type="EMBL" id="GLX83370.1"/>
    </source>
</evidence>
<feature type="chain" id="PRO_5045520116" description="Solute-binding protein family 3/N-terminal domain-containing protein" evidence="1">
    <location>
        <begin position="26"/>
        <end position="293"/>
    </location>
</feature>
<comment type="caution">
    <text evidence="2">The sequence shown here is derived from an EMBL/GenBank/DDBJ whole genome shotgun (WGS) entry which is preliminary data.</text>
</comment>
<name>A0ABQ6H5D8_9GAMM</name>
<evidence type="ECO:0008006" key="4">
    <source>
        <dbReference type="Google" id="ProtNLM"/>
    </source>
</evidence>
<organism evidence="2 3">
    <name type="scientific">Thalassotalea eurytherma</name>
    <dbReference type="NCBI Taxonomy" id="1144278"/>
    <lineage>
        <taxon>Bacteria</taxon>
        <taxon>Pseudomonadati</taxon>
        <taxon>Pseudomonadota</taxon>
        <taxon>Gammaproteobacteria</taxon>
        <taxon>Alteromonadales</taxon>
        <taxon>Colwelliaceae</taxon>
        <taxon>Thalassotalea</taxon>
    </lineage>
</organism>